<comment type="function">
    <text evidence="2">Removes the phosphate from trehalose 6-phosphate to produce free trehalose.</text>
</comment>
<dbReference type="InterPro" id="IPR023214">
    <property type="entry name" value="HAD_sf"/>
</dbReference>
<dbReference type="GO" id="GO:0004805">
    <property type="term" value="F:trehalose-phosphatase activity"/>
    <property type="evidence" value="ECO:0007669"/>
    <property type="project" value="InterPro"/>
</dbReference>
<evidence type="ECO:0000256" key="1">
    <source>
        <dbReference type="ARBA" id="ARBA00022801"/>
    </source>
</evidence>
<organism evidence="6 7">
    <name type="scientific">Tessaracoccus defluvii</name>
    <dbReference type="NCBI Taxonomy" id="1285901"/>
    <lineage>
        <taxon>Bacteria</taxon>
        <taxon>Bacillati</taxon>
        <taxon>Actinomycetota</taxon>
        <taxon>Actinomycetes</taxon>
        <taxon>Propionibacteriales</taxon>
        <taxon>Propionibacteriaceae</taxon>
        <taxon>Tessaracoccus</taxon>
    </lineage>
</organism>
<evidence type="ECO:0000256" key="2">
    <source>
        <dbReference type="ARBA" id="ARBA00024179"/>
    </source>
</evidence>
<dbReference type="SUPFAM" id="SSF56784">
    <property type="entry name" value="HAD-like"/>
    <property type="match status" value="1"/>
</dbReference>
<dbReference type="InterPro" id="IPR003337">
    <property type="entry name" value="Trehalose_PPase"/>
</dbReference>
<evidence type="ECO:0000256" key="4">
    <source>
        <dbReference type="ARBA" id="ARBA00031957"/>
    </source>
</evidence>
<evidence type="ECO:0000313" key="7">
    <source>
        <dbReference type="Proteomes" id="UP000516117"/>
    </source>
</evidence>
<accession>A0A7H0H8T8</accession>
<dbReference type="Pfam" id="PF02358">
    <property type="entry name" value="Trehalose_PPase"/>
    <property type="match status" value="1"/>
</dbReference>
<evidence type="ECO:0000256" key="5">
    <source>
        <dbReference type="SAM" id="MobiDB-lite"/>
    </source>
</evidence>
<dbReference type="KEGG" id="tdf:H9L22_06395"/>
<feature type="compositionally biased region" description="Polar residues" evidence="5">
    <location>
        <begin position="216"/>
        <end position="225"/>
    </location>
</feature>
<dbReference type="PANTHER" id="PTHR43768:SF3">
    <property type="entry name" value="TREHALOSE 6-PHOSPHATE PHOSPHATASE"/>
    <property type="match status" value="1"/>
</dbReference>
<gene>
    <name evidence="6" type="ORF">H9L22_06395</name>
</gene>
<keyword evidence="7" id="KW-1185">Reference proteome</keyword>
<evidence type="ECO:0000256" key="3">
    <source>
        <dbReference type="ARBA" id="ARBA00024253"/>
    </source>
</evidence>
<dbReference type="RefSeq" id="WP_187722053.1">
    <property type="nucleotide sequence ID" value="NZ_CP060789.1"/>
</dbReference>
<dbReference type="PANTHER" id="PTHR43768">
    <property type="entry name" value="TREHALOSE 6-PHOSPHATE PHOSPHATASE"/>
    <property type="match status" value="1"/>
</dbReference>
<keyword evidence="1" id="KW-0378">Hydrolase</keyword>
<feature type="region of interest" description="Disordered" evidence="5">
    <location>
        <begin position="194"/>
        <end position="225"/>
    </location>
</feature>
<protein>
    <recommendedName>
        <fullName evidence="3">Trehalose-phosphate phosphatase</fullName>
    </recommendedName>
    <alternativeName>
        <fullName evidence="4">Trehalose-6-phosphate phosphatase</fullName>
    </alternativeName>
</protein>
<sequence>MQTWQAMTPHSAAFFEAAAAHPERALLALDFDGTLAAIVPDPEDSRLHEASAAALGRLCGVLGAVAIITGRAVGTVRRLARLDERPELASLIVLGAYGAERYSPAEADGPARETPEGIAAARPELEALIAEFGVAGVGLEDKGAALGVHTRRAADPTAAFEALRPGVGEIAARHGLVLEPGRNVLEVRASAVTKGKRSGPWSRRPAPRWSRCAATTWATSPPSPS</sequence>
<dbReference type="EMBL" id="CP060789">
    <property type="protein sequence ID" value="QNP56954.1"/>
    <property type="molecule type" value="Genomic_DNA"/>
</dbReference>
<reference evidence="6 7" key="1">
    <citation type="submission" date="2020-08" db="EMBL/GenBank/DDBJ databases">
        <title>Genome sequence of Tessaracoccus defluvii JCM 17540T.</title>
        <authorList>
            <person name="Hyun D.-W."/>
            <person name="Bae J.-W."/>
        </authorList>
    </citation>
    <scope>NUCLEOTIDE SEQUENCE [LARGE SCALE GENOMIC DNA]</scope>
    <source>
        <strain evidence="6 7">JCM 17540</strain>
    </source>
</reference>
<name>A0A7H0H8T8_9ACTN</name>
<dbReference type="Gene3D" id="3.40.50.1000">
    <property type="entry name" value="HAD superfamily/HAD-like"/>
    <property type="match status" value="1"/>
</dbReference>
<proteinExistence type="predicted"/>
<evidence type="ECO:0000313" key="6">
    <source>
        <dbReference type="EMBL" id="QNP56954.1"/>
    </source>
</evidence>
<dbReference type="Proteomes" id="UP000516117">
    <property type="component" value="Chromosome"/>
</dbReference>
<dbReference type="InterPro" id="IPR036412">
    <property type="entry name" value="HAD-like_sf"/>
</dbReference>
<dbReference type="InterPro" id="IPR044651">
    <property type="entry name" value="OTSB-like"/>
</dbReference>
<dbReference type="AlphaFoldDB" id="A0A7H0H8T8"/>
<dbReference type="GO" id="GO:0005992">
    <property type="term" value="P:trehalose biosynthetic process"/>
    <property type="evidence" value="ECO:0007669"/>
    <property type="project" value="InterPro"/>
</dbReference>
<feature type="compositionally biased region" description="Low complexity" evidence="5">
    <location>
        <begin position="198"/>
        <end position="214"/>
    </location>
</feature>